<gene>
    <name evidence="1" type="ORF">EWB00_005941</name>
</gene>
<comment type="caution">
    <text evidence="1">The sequence shown here is derived from an EMBL/GenBank/DDBJ whole genome shotgun (WGS) entry which is preliminary data.</text>
</comment>
<dbReference type="Proteomes" id="UP000311919">
    <property type="component" value="Unassembled WGS sequence"/>
</dbReference>
<evidence type="ECO:0000313" key="2">
    <source>
        <dbReference type="Proteomes" id="UP000311919"/>
    </source>
</evidence>
<dbReference type="EMBL" id="SKCS01000389">
    <property type="protein sequence ID" value="TNN09798.1"/>
    <property type="molecule type" value="Genomic_DNA"/>
</dbReference>
<accession>A0A4Z2D096</accession>
<organism evidence="1 2">
    <name type="scientific">Schistosoma japonicum</name>
    <name type="common">Blood fluke</name>
    <dbReference type="NCBI Taxonomy" id="6182"/>
    <lineage>
        <taxon>Eukaryota</taxon>
        <taxon>Metazoa</taxon>
        <taxon>Spiralia</taxon>
        <taxon>Lophotrochozoa</taxon>
        <taxon>Platyhelminthes</taxon>
        <taxon>Trematoda</taxon>
        <taxon>Digenea</taxon>
        <taxon>Strigeidida</taxon>
        <taxon>Schistosomatoidea</taxon>
        <taxon>Schistosomatidae</taxon>
        <taxon>Schistosoma</taxon>
    </lineage>
</organism>
<proteinExistence type="predicted"/>
<name>A0A4Z2D096_SCHJA</name>
<protein>
    <submittedName>
        <fullName evidence="1">Pol polyprotein</fullName>
    </submittedName>
</protein>
<reference evidence="1 2" key="1">
    <citation type="submission" date="2019-03" db="EMBL/GenBank/DDBJ databases">
        <title>An improved genome assembly of the fluke Schistosoma japonicum.</title>
        <authorList>
            <person name="Hu W."/>
            <person name="Luo F."/>
            <person name="Yin M."/>
            <person name="Mo X."/>
            <person name="Sun C."/>
            <person name="Wu Q."/>
            <person name="Zhu B."/>
            <person name="Xiang M."/>
            <person name="Wang J."/>
            <person name="Wang Y."/>
            <person name="Zhang T."/>
            <person name="Xu B."/>
            <person name="Zheng H."/>
            <person name="Feng Z."/>
        </authorList>
    </citation>
    <scope>NUCLEOTIDE SEQUENCE [LARGE SCALE GENOMIC DNA]</scope>
    <source>
        <strain evidence="1">HuSjv2</strain>
        <tissue evidence="1">Worms</tissue>
    </source>
</reference>
<feature type="non-terminal residue" evidence="1">
    <location>
        <position position="1"/>
    </location>
</feature>
<feature type="non-terminal residue" evidence="1">
    <location>
        <position position="67"/>
    </location>
</feature>
<sequence length="67" mass="7924">KPSMNLRLKFNKPRKLLSCVGELDMGYCLILSISCLIDAIPSWLMQKQVRYPLLLYDILLTYFWKVE</sequence>
<keyword evidence="2" id="KW-1185">Reference proteome</keyword>
<evidence type="ECO:0000313" key="1">
    <source>
        <dbReference type="EMBL" id="TNN09798.1"/>
    </source>
</evidence>
<dbReference type="AlphaFoldDB" id="A0A4Z2D096"/>